<feature type="transmembrane region" description="Helical" evidence="2">
    <location>
        <begin position="46"/>
        <end position="66"/>
    </location>
</feature>
<proteinExistence type="predicted"/>
<gene>
    <name evidence="3" type="ORF">ACFQZM_37705</name>
</gene>
<dbReference type="InterPro" id="IPR011701">
    <property type="entry name" value="MFS"/>
</dbReference>
<feature type="transmembrane region" description="Helical" evidence="2">
    <location>
        <begin position="78"/>
        <end position="99"/>
    </location>
</feature>
<feature type="transmembrane region" description="Helical" evidence="2">
    <location>
        <begin position="21"/>
        <end position="40"/>
    </location>
</feature>
<feature type="transmembrane region" description="Helical" evidence="2">
    <location>
        <begin position="215"/>
        <end position="241"/>
    </location>
</feature>
<feature type="transmembrane region" description="Helical" evidence="2">
    <location>
        <begin position="308"/>
        <end position="330"/>
    </location>
</feature>
<keyword evidence="4" id="KW-1185">Reference proteome</keyword>
<dbReference type="Pfam" id="PF07690">
    <property type="entry name" value="MFS_1"/>
    <property type="match status" value="1"/>
</dbReference>
<name>A0ABW2XWW2_9ACTN</name>
<feature type="region of interest" description="Disordered" evidence="1">
    <location>
        <begin position="192"/>
        <end position="215"/>
    </location>
</feature>
<accession>A0ABW2XWW2</accession>
<dbReference type="PANTHER" id="PTHR23542:SF1">
    <property type="entry name" value="MAJOR FACILITATOR SUPERFAMILY (MFS) PROFILE DOMAIN-CONTAINING PROTEIN"/>
    <property type="match status" value="1"/>
</dbReference>
<feature type="transmembrane region" description="Helical" evidence="2">
    <location>
        <begin position="105"/>
        <end position="123"/>
    </location>
</feature>
<reference evidence="4" key="1">
    <citation type="journal article" date="2019" name="Int. J. Syst. Evol. Microbiol.">
        <title>The Global Catalogue of Microorganisms (GCM) 10K type strain sequencing project: providing services to taxonomists for standard genome sequencing and annotation.</title>
        <authorList>
            <consortium name="The Broad Institute Genomics Platform"/>
            <consortium name="The Broad Institute Genome Sequencing Center for Infectious Disease"/>
            <person name="Wu L."/>
            <person name="Ma J."/>
        </authorList>
    </citation>
    <scope>NUCLEOTIDE SEQUENCE [LARGE SCALE GENOMIC DNA]</scope>
    <source>
        <strain evidence="4">JCM 9371</strain>
    </source>
</reference>
<keyword evidence="2" id="KW-0812">Transmembrane</keyword>
<dbReference type="SUPFAM" id="SSF103473">
    <property type="entry name" value="MFS general substrate transporter"/>
    <property type="match status" value="2"/>
</dbReference>
<evidence type="ECO:0000256" key="1">
    <source>
        <dbReference type="SAM" id="MobiDB-lite"/>
    </source>
</evidence>
<evidence type="ECO:0000313" key="3">
    <source>
        <dbReference type="EMBL" id="MFD0690275.1"/>
    </source>
</evidence>
<dbReference type="Proteomes" id="UP001597063">
    <property type="component" value="Unassembled WGS sequence"/>
</dbReference>
<dbReference type="EMBL" id="JBHTGP010000018">
    <property type="protein sequence ID" value="MFD0690275.1"/>
    <property type="molecule type" value="Genomic_DNA"/>
</dbReference>
<comment type="caution">
    <text evidence="3">The sequence shown here is derived from an EMBL/GenBank/DDBJ whole genome shotgun (WGS) entry which is preliminary data.</text>
</comment>
<evidence type="ECO:0000256" key="2">
    <source>
        <dbReference type="SAM" id="Phobius"/>
    </source>
</evidence>
<feature type="transmembrane region" description="Helical" evidence="2">
    <location>
        <begin position="282"/>
        <end position="302"/>
    </location>
</feature>
<protein>
    <submittedName>
        <fullName evidence="3">MFS transporter</fullName>
    </submittedName>
</protein>
<dbReference type="PANTHER" id="PTHR23542">
    <property type="match status" value="1"/>
</dbReference>
<feature type="compositionally biased region" description="Low complexity" evidence="1">
    <location>
        <begin position="204"/>
        <end position="215"/>
    </location>
</feature>
<feature type="transmembrane region" description="Helical" evidence="2">
    <location>
        <begin position="337"/>
        <end position="355"/>
    </location>
</feature>
<dbReference type="Gene3D" id="1.20.1250.20">
    <property type="entry name" value="MFS general substrate transporter like domains"/>
    <property type="match status" value="1"/>
</dbReference>
<dbReference type="RefSeq" id="WP_131757817.1">
    <property type="nucleotide sequence ID" value="NZ_JBHTGP010000018.1"/>
</dbReference>
<organism evidence="3 4">
    <name type="scientific">Actinomadura fibrosa</name>
    <dbReference type="NCBI Taxonomy" id="111802"/>
    <lineage>
        <taxon>Bacteria</taxon>
        <taxon>Bacillati</taxon>
        <taxon>Actinomycetota</taxon>
        <taxon>Actinomycetes</taxon>
        <taxon>Streptosporangiales</taxon>
        <taxon>Thermomonosporaceae</taxon>
        <taxon>Actinomadura</taxon>
    </lineage>
</organism>
<keyword evidence="2" id="KW-1133">Transmembrane helix</keyword>
<keyword evidence="2" id="KW-0472">Membrane</keyword>
<dbReference type="InterPro" id="IPR036259">
    <property type="entry name" value="MFS_trans_sf"/>
</dbReference>
<sequence length="366" mass="36284">MPASYASVLRAPHVLRTFGPALLGRLSYGTVFLSLTLALTSATASYSTAGAIMALFAVTVSALTPLRAALVDRHGLRRVLPALTCAYAVALAALAATTWRPGVPAWALALLTAAAGAAAPPLGPVMRTLWHGLLPGGPLVARAYSLDTVAEELLYVAGPLLAGLAALRSPSLGIALSAVLIVAGTVGMITSPGARPRPGTPVSAPGRPGPAGRAAPPAAAATAAATIGVTTGALGLLAVAFTRAHHWPAAVAWIEAALAIGSALGGLAYGTRTWRASPRTRLGLLVGAVGLSLAAAGVAPSVPGLVLAAWVSTALNLGTSAGTAAIGPLLERLPLPLCFAVAAAPALPAALYLLASVRTTHPSPPR</sequence>
<evidence type="ECO:0000313" key="4">
    <source>
        <dbReference type="Proteomes" id="UP001597063"/>
    </source>
</evidence>
<feature type="transmembrane region" description="Helical" evidence="2">
    <location>
        <begin position="247"/>
        <end position="270"/>
    </location>
</feature>